<protein>
    <submittedName>
        <fullName evidence="4">Putative DNA-binding transcriptional regulator YafY</fullName>
    </submittedName>
</protein>
<reference evidence="4 5" key="1">
    <citation type="submission" date="2020-07" db="EMBL/GenBank/DDBJ databases">
        <title>Sequencing the genomes of 1000 actinobacteria strains.</title>
        <authorList>
            <person name="Klenk H.-P."/>
        </authorList>
    </citation>
    <scope>NUCLEOTIDE SEQUENCE [LARGE SCALE GENOMIC DNA]</scope>
    <source>
        <strain evidence="4 5">DSM 15475</strain>
    </source>
</reference>
<evidence type="ECO:0000256" key="2">
    <source>
        <dbReference type="ARBA" id="ARBA00023163"/>
    </source>
</evidence>
<keyword evidence="2" id="KW-0804">Transcription</keyword>
<dbReference type="InterPro" id="IPR051534">
    <property type="entry name" value="CBASS_pafABC_assoc_protein"/>
</dbReference>
<dbReference type="Proteomes" id="UP000535437">
    <property type="component" value="Unassembled WGS sequence"/>
</dbReference>
<dbReference type="InterPro" id="IPR013196">
    <property type="entry name" value="HTH_11"/>
</dbReference>
<accession>A0A7Z0K8T8</accession>
<dbReference type="RefSeq" id="WP_179541372.1">
    <property type="nucleotide sequence ID" value="NZ_BAAALL010000002.1"/>
</dbReference>
<dbReference type="SUPFAM" id="SSF46785">
    <property type="entry name" value="Winged helix' DNA-binding domain"/>
    <property type="match status" value="1"/>
</dbReference>
<dbReference type="PROSITE" id="PS52050">
    <property type="entry name" value="WYL"/>
    <property type="match status" value="1"/>
</dbReference>
<dbReference type="AlphaFoldDB" id="A0A7Z0K8T8"/>
<dbReference type="PANTHER" id="PTHR34580">
    <property type="match status" value="1"/>
</dbReference>
<dbReference type="GO" id="GO:0003677">
    <property type="term" value="F:DNA binding"/>
    <property type="evidence" value="ECO:0007669"/>
    <property type="project" value="UniProtKB-KW"/>
</dbReference>
<keyword evidence="4" id="KW-0238">DNA-binding</keyword>
<comment type="caution">
    <text evidence="4">The sequence shown here is derived from an EMBL/GenBank/DDBJ whole genome shotgun (WGS) entry which is preliminary data.</text>
</comment>
<evidence type="ECO:0000256" key="1">
    <source>
        <dbReference type="ARBA" id="ARBA00023015"/>
    </source>
</evidence>
<sequence length="329" mass="36081">MRTSRLVALLLELTRVRRSTVADLAAPLGVSARTIQRDLVALQDMGVPVWTRTGPAGGVGLVEGWRSPLTGMMAAEVQALLLGQAGSRELGMHTEFETARAKMVSSPGAPQAMGESAVERFHIDHHRWFAEPERPPALPTVADAVWTGRRLSIRYERPGRPGEPVSRRLDPLGLVLKTDRWYLIAAHRRSVRTYRVSRMTDATVHEEQAWRPADFSLADHWQRSQTRFERSVNSLPVCVSIPQSSAQTLRAALPGTQIDAALEEARRTAGTSADPGGGTRLEVSLMTEALEIVGAQLLGVPGVEVHEPAELRGFLHERGQDLAARNTPR</sequence>
<dbReference type="GO" id="GO:0003700">
    <property type="term" value="F:DNA-binding transcription factor activity"/>
    <property type="evidence" value="ECO:0007669"/>
    <property type="project" value="InterPro"/>
</dbReference>
<dbReference type="InterPro" id="IPR036388">
    <property type="entry name" value="WH-like_DNA-bd_sf"/>
</dbReference>
<feature type="domain" description="HTH deoR-type" evidence="3">
    <location>
        <begin position="2"/>
        <end position="57"/>
    </location>
</feature>
<dbReference type="InterPro" id="IPR026881">
    <property type="entry name" value="WYL_dom"/>
</dbReference>
<dbReference type="PANTHER" id="PTHR34580:SF1">
    <property type="entry name" value="PROTEIN PAFC"/>
    <property type="match status" value="1"/>
</dbReference>
<dbReference type="EMBL" id="JACCFY010000001">
    <property type="protein sequence ID" value="NYJ77961.1"/>
    <property type="molecule type" value="Genomic_DNA"/>
</dbReference>
<dbReference type="Pfam" id="PF13280">
    <property type="entry name" value="WYL"/>
    <property type="match status" value="1"/>
</dbReference>
<evidence type="ECO:0000259" key="3">
    <source>
        <dbReference type="PROSITE" id="PS51000"/>
    </source>
</evidence>
<evidence type="ECO:0000313" key="4">
    <source>
        <dbReference type="EMBL" id="NYJ77961.1"/>
    </source>
</evidence>
<proteinExistence type="predicted"/>
<gene>
    <name evidence="4" type="ORF">HNR09_001372</name>
</gene>
<name>A0A7Z0K8T8_9MICC</name>
<dbReference type="InterPro" id="IPR001034">
    <property type="entry name" value="DeoR_HTH"/>
</dbReference>
<organism evidence="4 5">
    <name type="scientific">Nesterenkonia xinjiangensis</name>
    <dbReference type="NCBI Taxonomy" id="225327"/>
    <lineage>
        <taxon>Bacteria</taxon>
        <taxon>Bacillati</taxon>
        <taxon>Actinomycetota</taxon>
        <taxon>Actinomycetes</taxon>
        <taxon>Micrococcales</taxon>
        <taxon>Micrococcaceae</taxon>
        <taxon>Nesterenkonia</taxon>
    </lineage>
</organism>
<dbReference type="InterPro" id="IPR036390">
    <property type="entry name" value="WH_DNA-bd_sf"/>
</dbReference>
<keyword evidence="5" id="KW-1185">Reference proteome</keyword>
<dbReference type="Pfam" id="PF08279">
    <property type="entry name" value="HTH_11"/>
    <property type="match status" value="1"/>
</dbReference>
<keyword evidence="1" id="KW-0805">Transcription regulation</keyword>
<dbReference type="PROSITE" id="PS51000">
    <property type="entry name" value="HTH_DEOR_2"/>
    <property type="match status" value="1"/>
</dbReference>
<dbReference type="Gene3D" id="1.10.10.10">
    <property type="entry name" value="Winged helix-like DNA-binding domain superfamily/Winged helix DNA-binding domain"/>
    <property type="match status" value="1"/>
</dbReference>
<evidence type="ECO:0000313" key="5">
    <source>
        <dbReference type="Proteomes" id="UP000535437"/>
    </source>
</evidence>